<feature type="domain" description="Protein kinase" evidence="1">
    <location>
        <begin position="105"/>
        <end position="370"/>
    </location>
</feature>
<comment type="caution">
    <text evidence="2">The sequence shown here is derived from an EMBL/GenBank/DDBJ whole genome shotgun (WGS) entry which is preliminary data.</text>
</comment>
<dbReference type="PROSITE" id="PS50011">
    <property type="entry name" value="PROTEIN_KINASE_DOM"/>
    <property type="match status" value="1"/>
</dbReference>
<dbReference type="PANTHER" id="PTHR24362">
    <property type="entry name" value="SERINE/THREONINE-PROTEIN KINASE NEK"/>
    <property type="match status" value="1"/>
</dbReference>
<sequence length="371" mass="41969">MDDTKYTLADGVSFTAEDDALFCEIKPGSSIVKYKINKSIQSFMNVFAKPTSIADAISSYAGQQVSSDVFKQLYEFTEALTKTPFLLSHTEKNNQVMALCQNKSWILMDTFKNRAHDGVHKVKMTNGEIAILKMFTEHSNEDASKALQQKAENEIKHLQRLAHLGFIPTLLERGSIDNTHYFLISYIDGTKVSHFNELELSKQQRLKLAFDLTNTVSQLHSADTLHGDIHTSNFMLDLQHKLWVIDLDCSLRISEPPKGRKGGALHFLPPERISRDWHAGVKYHTNIASEIYQVGVALYFILTRTLPFRGKTQKELYNSVQQGVHSKHVTLLTEAELPESIVNHIVKCMATNPADRPKNLGELLTSMEYLC</sequence>
<dbReference type="EMBL" id="PNCG01000001">
    <property type="protein sequence ID" value="TMP89011.1"/>
    <property type="molecule type" value="Genomic_DNA"/>
</dbReference>
<gene>
    <name evidence="2" type="ORF">CWC05_01255</name>
</gene>
<evidence type="ECO:0000259" key="1">
    <source>
        <dbReference type="PROSITE" id="PS50011"/>
    </source>
</evidence>
<dbReference type="GO" id="GO:0004672">
    <property type="term" value="F:protein kinase activity"/>
    <property type="evidence" value="ECO:0007669"/>
    <property type="project" value="InterPro"/>
</dbReference>
<dbReference type="InterPro" id="IPR000719">
    <property type="entry name" value="Prot_kinase_dom"/>
</dbReference>
<dbReference type="GO" id="GO:0005524">
    <property type="term" value="F:ATP binding"/>
    <property type="evidence" value="ECO:0007669"/>
    <property type="project" value="InterPro"/>
</dbReference>
<protein>
    <recommendedName>
        <fullName evidence="1">Protein kinase domain-containing protein</fullName>
    </recommendedName>
</protein>
<proteinExistence type="predicted"/>
<dbReference type="Pfam" id="PF00069">
    <property type="entry name" value="Pkinase"/>
    <property type="match status" value="1"/>
</dbReference>
<name>A0A5S3ZAD5_9GAMM</name>
<dbReference type="InterPro" id="IPR011009">
    <property type="entry name" value="Kinase-like_dom_sf"/>
</dbReference>
<dbReference type="Proteomes" id="UP000305874">
    <property type="component" value="Unassembled WGS sequence"/>
</dbReference>
<dbReference type="PANTHER" id="PTHR24362:SF309">
    <property type="entry name" value="PROTEIN KINASE DOMAIN-CONTAINING PROTEIN"/>
    <property type="match status" value="1"/>
</dbReference>
<reference evidence="2 3" key="1">
    <citation type="submission" date="2017-12" db="EMBL/GenBank/DDBJ databases">
        <authorList>
            <person name="Paulsen S."/>
            <person name="Gram L.K."/>
        </authorList>
    </citation>
    <scope>NUCLEOTIDE SEQUENCE [LARGE SCALE GENOMIC DNA]</scope>
    <source>
        <strain evidence="2 3">S2897</strain>
    </source>
</reference>
<accession>A0A5S3ZAD5</accession>
<dbReference type="SUPFAM" id="SSF56112">
    <property type="entry name" value="Protein kinase-like (PK-like)"/>
    <property type="match status" value="1"/>
</dbReference>
<dbReference type="RefSeq" id="WP_138547121.1">
    <property type="nucleotide sequence ID" value="NZ_PNCG01000001.1"/>
</dbReference>
<organism evidence="2 3">
    <name type="scientific">Pseudoalteromonas ruthenica</name>
    <dbReference type="NCBI Taxonomy" id="151081"/>
    <lineage>
        <taxon>Bacteria</taxon>
        <taxon>Pseudomonadati</taxon>
        <taxon>Pseudomonadota</taxon>
        <taxon>Gammaproteobacteria</taxon>
        <taxon>Alteromonadales</taxon>
        <taxon>Pseudoalteromonadaceae</taxon>
        <taxon>Pseudoalteromonas</taxon>
    </lineage>
</organism>
<dbReference type="Gene3D" id="1.10.510.10">
    <property type="entry name" value="Transferase(Phosphotransferase) domain 1"/>
    <property type="match status" value="1"/>
</dbReference>
<dbReference type="AlphaFoldDB" id="A0A5S3ZAD5"/>
<evidence type="ECO:0000313" key="2">
    <source>
        <dbReference type="EMBL" id="TMP89011.1"/>
    </source>
</evidence>
<reference evidence="3" key="2">
    <citation type="submission" date="2019-06" db="EMBL/GenBank/DDBJ databases">
        <title>Co-occurence of chitin degradation, pigmentation and bioactivity in marine Pseudoalteromonas.</title>
        <authorList>
            <person name="Sonnenschein E.C."/>
            <person name="Bech P.K."/>
        </authorList>
    </citation>
    <scope>NUCLEOTIDE SEQUENCE [LARGE SCALE GENOMIC DNA]</scope>
    <source>
        <strain evidence="3">S2897</strain>
    </source>
</reference>
<dbReference type="SMART" id="SM00220">
    <property type="entry name" value="S_TKc"/>
    <property type="match status" value="1"/>
</dbReference>
<evidence type="ECO:0000313" key="3">
    <source>
        <dbReference type="Proteomes" id="UP000305874"/>
    </source>
</evidence>